<keyword evidence="3" id="KW-1185">Reference proteome</keyword>
<dbReference type="CDD" id="cd00093">
    <property type="entry name" value="HTH_XRE"/>
    <property type="match status" value="1"/>
</dbReference>
<dbReference type="InterPro" id="IPR010982">
    <property type="entry name" value="Lambda_DNA-bd_dom_sf"/>
</dbReference>
<comment type="caution">
    <text evidence="2">The sequence shown here is derived from an EMBL/GenBank/DDBJ whole genome shotgun (WGS) entry which is preliminary data.</text>
</comment>
<accession>A0A543J2V9</accession>
<protein>
    <submittedName>
        <fullName evidence="2">Helix-turn-helix protein</fullName>
    </submittedName>
</protein>
<proteinExistence type="predicted"/>
<evidence type="ECO:0000259" key="1">
    <source>
        <dbReference type="PROSITE" id="PS50943"/>
    </source>
</evidence>
<organism evidence="2 3">
    <name type="scientific">Thermopolyspora flexuosa</name>
    <dbReference type="NCBI Taxonomy" id="103836"/>
    <lineage>
        <taxon>Bacteria</taxon>
        <taxon>Bacillati</taxon>
        <taxon>Actinomycetota</taxon>
        <taxon>Actinomycetes</taxon>
        <taxon>Streptosporangiales</taxon>
        <taxon>Streptosporangiaceae</taxon>
        <taxon>Thermopolyspora</taxon>
    </lineage>
</organism>
<dbReference type="SUPFAM" id="SSF48452">
    <property type="entry name" value="TPR-like"/>
    <property type="match status" value="1"/>
</dbReference>
<dbReference type="Pfam" id="PF13560">
    <property type="entry name" value="HTH_31"/>
    <property type="match status" value="1"/>
</dbReference>
<dbReference type="Gene3D" id="1.10.260.40">
    <property type="entry name" value="lambda repressor-like DNA-binding domains"/>
    <property type="match status" value="1"/>
</dbReference>
<dbReference type="Gene3D" id="1.25.40.10">
    <property type="entry name" value="Tetratricopeptide repeat domain"/>
    <property type="match status" value="1"/>
</dbReference>
<name>A0A543J2V9_9ACTN</name>
<dbReference type="EMBL" id="VFPQ01000001">
    <property type="protein sequence ID" value="TQM77142.1"/>
    <property type="molecule type" value="Genomic_DNA"/>
</dbReference>
<dbReference type="InterPro" id="IPR011990">
    <property type="entry name" value="TPR-like_helical_dom_sf"/>
</dbReference>
<dbReference type="SMART" id="SM00530">
    <property type="entry name" value="HTH_XRE"/>
    <property type="match status" value="1"/>
</dbReference>
<evidence type="ECO:0000313" key="3">
    <source>
        <dbReference type="Proteomes" id="UP000319213"/>
    </source>
</evidence>
<feature type="domain" description="HTH cro/C1-type" evidence="1">
    <location>
        <begin position="19"/>
        <end position="66"/>
    </location>
</feature>
<gene>
    <name evidence="2" type="ORF">FHX40_3898</name>
</gene>
<reference evidence="2 3" key="1">
    <citation type="submission" date="2019-06" db="EMBL/GenBank/DDBJ databases">
        <title>Sequencing the genomes of 1000 actinobacteria strains.</title>
        <authorList>
            <person name="Klenk H.-P."/>
        </authorList>
    </citation>
    <scope>NUCLEOTIDE SEQUENCE [LARGE SCALE GENOMIC DNA]</scope>
    <source>
        <strain evidence="2 3">DSM 43186</strain>
    </source>
</reference>
<dbReference type="PROSITE" id="PS50943">
    <property type="entry name" value="HTH_CROC1"/>
    <property type="match status" value="1"/>
</dbReference>
<sequence length="400" mass="43604">MALAESDIVTILTEIQRTRNWTQKDLGRILGYSQSWVSKVVRRRQKLSIDQIRDIARRLGVPLHLLRVGRPGDEDSTQRREFGKALAFAPLILSIGPAPKRAEADETTAPMLTAITGAQRRIEATTPARDLARAAVAHLDMANKILGRAAHSEFARDICAAASEAAGFTAWLHADMHDIGTARRYYRLSIATARRAGHPLLAAYMIGSLAAFEIENQDAALGVSLVAEARHTLGDRPPPIARAWLSGIEAVGRASCGDRTSALAALREAERAVDASERHATPPWPWVFPFDHGKLAGYRASVMVRLGRVDDAVAAFAESLAAVRPSAKQRGVVLTEIAAVRCQAGEIDEAFDLAEEALSLGVSYGSERIIHHVRAFRRGYTGPMTTTVRKFDDRLRATLV</sequence>
<dbReference type="SUPFAM" id="SSF47413">
    <property type="entry name" value="lambda repressor-like DNA-binding domains"/>
    <property type="match status" value="1"/>
</dbReference>
<evidence type="ECO:0000313" key="2">
    <source>
        <dbReference type="EMBL" id="TQM77142.1"/>
    </source>
</evidence>
<dbReference type="GO" id="GO:0003677">
    <property type="term" value="F:DNA binding"/>
    <property type="evidence" value="ECO:0007669"/>
    <property type="project" value="InterPro"/>
</dbReference>
<dbReference type="Proteomes" id="UP000319213">
    <property type="component" value="Unassembled WGS sequence"/>
</dbReference>
<dbReference type="AlphaFoldDB" id="A0A543J2V9"/>
<dbReference type="InterPro" id="IPR001387">
    <property type="entry name" value="Cro/C1-type_HTH"/>
</dbReference>